<dbReference type="AlphaFoldDB" id="A0A9E4DR18"/>
<dbReference type="InterPro" id="IPR001444">
    <property type="entry name" value="Flag_bb_rod_N"/>
</dbReference>
<comment type="caution">
    <text evidence="8">The sequence shown here is derived from an EMBL/GenBank/DDBJ whole genome shotgun (WGS) entry which is preliminary data.</text>
</comment>
<dbReference type="PROSITE" id="PS00588">
    <property type="entry name" value="FLAGELLA_BB_ROD"/>
    <property type="match status" value="1"/>
</dbReference>
<dbReference type="InterPro" id="IPR010930">
    <property type="entry name" value="Flg_bb/hook_C_dom"/>
</dbReference>
<feature type="domain" description="Flagellar hook protein FlgE/F/G-like D1" evidence="7">
    <location>
        <begin position="96"/>
        <end position="160"/>
    </location>
</feature>
<dbReference type="GO" id="GO:0005829">
    <property type="term" value="C:cytosol"/>
    <property type="evidence" value="ECO:0007669"/>
    <property type="project" value="TreeGrafter"/>
</dbReference>
<dbReference type="Pfam" id="PF06429">
    <property type="entry name" value="Flg_bbr_C"/>
    <property type="match status" value="1"/>
</dbReference>
<dbReference type="SUPFAM" id="SSF117143">
    <property type="entry name" value="Flagellar hook protein flgE"/>
    <property type="match status" value="1"/>
</dbReference>
<evidence type="ECO:0000259" key="6">
    <source>
        <dbReference type="Pfam" id="PF06429"/>
    </source>
</evidence>
<dbReference type="GO" id="GO:0071978">
    <property type="term" value="P:bacterial-type flagellum-dependent swarming motility"/>
    <property type="evidence" value="ECO:0007669"/>
    <property type="project" value="TreeGrafter"/>
</dbReference>
<dbReference type="Pfam" id="PF22692">
    <property type="entry name" value="LlgE_F_G_D1"/>
    <property type="match status" value="1"/>
</dbReference>
<keyword evidence="3 4" id="KW-0975">Bacterial flagellum</keyword>
<gene>
    <name evidence="8" type="ORF">K8V42_00210</name>
</gene>
<evidence type="ECO:0000259" key="5">
    <source>
        <dbReference type="Pfam" id="PF00460"/>
    </source>
</evidence>
<evidence type="ECO:0000256" key="3">
    <source>
        <dbReference type="ARBA" id="ARBA00023143"/>
    </source>
</evidence>
<comment type="subcellular location">
    <subcellularLocation>
        <location evidence="1 4">Bacterial flagellum basal body</location>
    </subcellularLocation>
</comment>
<evidence type="ECO:0000259" key="7">
    <source>
        <dbReference type="Pfam" id="PF22692"/>
    </source>
</evidence>
<comment type="similarity">
    <text evidence="2 4">Belongs to the flagella basal body rod proteins family.</text>
</comment>
<dbReference type="EMBL" id="JAJJVO010000003">
    <property type="protein sequence ID" value="MCC9272717.1"/>
    <property type="molecule type" value="Genomic_DNA"/>
</dbReference>
<keyword evidence="8" id="KW-0966">Cell projection</keyword>
<reference evidence="8" key="2">
    <citation type="submission" date="2021-11" db="EMBL/GenBank/DDBJ databases">
        <authorList>
            <person name="Gilroy R."/>
        </authorList>
    </citation>
    <scope>NUCLEOTIDE SEQUENCE</scope>
    <source>
        <strain evidence="8">150</strain>
    </source>
</reference>
<proteinExistence type="inferred from homology"/>
<dbReference type="Pfam" id="PF00460">
    <property type="entry name" value="Flg_bb_rod"/>
    <property type="match status" value="1"/>
</dbReference>
<dbReference type="InterPro" id="IPR037925">
    <property type="entry name" value="FlgE/F/G-like"/>
</dbReference>
<reference evidence="8" key="1">
    <citation type="journal article" date="2021" name="PeerJ">
        <title>Extensive microbial diversity within the chicken gut microbiome revealed by metagenomics and culture.</title>
        <authorList>
            <person name="Gilroy R."/>
            <person name="Ravi A."/>
            <person name="Getino M."/>
            <person name="Pursley I."/>
            <person name="Horton D.L."/>
            <person name="Alikhan N.F."/>
            <person name="Baker D."/>
            <person name="Gharbi K."/>
            <person name="Hall N."/>
            <person name="Watson M."/>
            <person name="Adriaenssens E.M."/>
            <person name="Foster-Nyarko E."/>
            <person name="Jarju S."/>
            <person name="Secka A."/>
            <person name="Antonio M."/>
            <person name="Oren A."/>
            <person name="Chaudhuri R.R."/>
            <person name="La Ragione R."/>
            <person name="Hildebrand F."/>
            <person name="Pallen M.J."/>
        </authorList>
    </citation>
    <scope>NUCLEOTIDE SEQUENCE</scope>
    <source>
        <strain evidence="8">150</strain>
    </source>
</reference>
<name>A0A9E4DR18_9ENTE</name>
<evidence type="ECO:0000256" key="1">
    <source>
        <dbReference type="ARBA" id="ARBA00004117"/>
    </source>
</evidence>
<dbReference type="NCBIfam" id="TIGR03506">
    <property type="entry name" value="FlgEFG_subfam"/>
    <property type="match status" value="2"/>
</dbReference>
<evidence type="ECO:0000256" key="2">
    <source>
        <dbReference type="ARBA" id="ARBA00009677"/>
    </source>
</evidence>
<evidence type="ECO:0000313" key="9">
    <source>
        <dbReference type="Proteomes" id="UP000813384"/>
    </source>
</evidence>
<dbReference type="InterPro" id="IPR053967">
    <property type="entry name" value="LlgE_F_G-like_D1"/>
</dbReference>
<accession>A0A9E4DR18</accession>
<dbReference type="PANTHER" id="PTHR30435">
    <property type="entry name" value="FLAGELLAR PROTEIN"/>
    <property type="match status" value="1"/>
</dbReference>
<dbReference type="GO" id="GO:0009424">
    <property type="term" value="C:bacterial-type flagellum hook"/>
    <property type="evidence" value="ECO:0007669"/>
    <property type="project" value="TreeGrafter"/>
</dbReference>
<feature type="domain" description="Flagellar basal-body/hook protein C-terminal" evidence="6">
    <location>
        <begin position="254"/>
        <end position="299"/>
    </location>
</feature>
<evidence type="ECO:0000256" key="4">
    <source>
        <dbReference type="RuleBase" id="RU362116"/>
    </source>
</evidence>
<keyword evidence="8" id="KW-0969">Cilium</keyword>
<dbReference type="GO" id="GO:0009425">
    <property type="term" value="C:bacterial-type flagellum basal body"/>
    <property type="evidence" value="ECO:0007669"/>
    <property type="project" value="UniProtKB-SubCell"/>
</dbReference>
<comment type="function">
    <text evidence="4">A flexible structure which links the flagellar filament to the drive apparatus in the basal body.</text>
</comment>
<dbReference type="InterPro" id="IPR019776">
    <property type="entry name" value="Flagellar_basal_body_rod_CS"/>
</dbReference>
<dbReference type="PANTHER" id="PTHR30435:SF1">
    <property type="entry name" value="FLAGELLAR HOOK PROTEIN FLGE"/>
    <property type="match status" value="1"/>
</dbReference>
<dbReference type="Proteomes" id="UP000813384">
    <property type="component" value="Unassembled WGS sequence"/>
</dbReference>
<keyword evidence="8" id="KW-0282">Flagellum</keyword>
<evidence type="ECO:0000313" key="8">
    <source>
        <dbReference type="EMBL" id="MCC9272717.1"/>
    </source>
</evidence>
<sequence>MLKSMYSGVSGMKSLQVKMDVVSNNIANVNTVGFKTSRVLFQDIMSQTTGSSSAAGNGLGGQNAQQVGLGVQIGSIDTVHSVGAPQTTGRELDFYISGAGYFVLRGAGNDGDAMNYYTRDGAFVRDSDGNITNSGGMKVMGAVQNPPVEYTDDFELDSISATADNLSTLAVPETLPGAVAGAEGSEYKSMGIDSNGLVLARYGDKTYVLGRVGVATFNNPDGLEKIGGNNYQTGSNTGDPIIGNSGQNGSGMLRSGALEMSNVDLSSEFTEMIIANRAYQANSRSITTSDEMLQELINLKR</sequence>
<protein>
    <recommendedName>
        <fullName evidence="4">Flagellar hook protein FlgE</fullName>
    </recommendedName>
</protein>
<dbReference type="InterPro" id="IPR020013">
    <property type="entry name" value="Flagellar_FlgE/F/G"/>
</dbReference>
<feature type="domain" description="Flagellar basal body rod protein N-terminal" evidence="5">
    <location>
        <begin position="5"/>
        <end position="35"/>
    </location>
</feature>
<organism evidence="8 9">
    <name type="scientific">Enterococcus aquimarinus</name>
    <dbReference type="NCBI Taxonomy" id="328396"/>
    <lineage>
        <taxon>Bacteria</taxon>
        <taxon>Bacillati</taxon>
        <taxon>Bacillota</taxon>
        <taxon>Bacilli</taxon>
        <taxon>Lactobacillales</taxon>
        <taxon>Enterococcaceae</taxon>
        <taxon>Enterococcus</taxon>
    </lineage>
</organism>